<keyword evidence="10" id="KW-0407">Ion channel</keyword>
<dbReference type="EMBL" id="CAJPIZ010004841">
    <property type="protein sequence ID" value="CAG2107989.1"/>
    <property type="molecule type" value="Genomic_DNA"/>
</dbReference>
<evidence type="ECO:0000256" key="3">
    <source>
        <dbReference type="ARBA" id="ARBA00022448"/>
    </source>
</evidence>
<dbReference type="GO" id="GO:0099095">
    <property type="term" value="F:ligand-gated monoatomic anion channel activity"/>
    <property type="evidence" value="ECO:0007669"/>
    <property type="project" value="UniProtKB-ARBA"/>
</dbReference>
<evidence type="ECO:0000256" key="6">
    <source>
        <dbReference type="ARBA" id="ARBA00022729"/>
    </source>
</evidence>
<dbReference type="Pfam" id="PF02932">
    <property type="entry name" value="Neur_chan_memb"/>
    <property type="match status" value="1"/>
</dbReference>
<dbReference type="CDD" id="cd19049">
    <property type="entry name" value="LGIC_TM_anion"/>
    <property type="match status" value="1"/>
</dbReference>
<dbReference type="GO" id="GO:0005230">
    <property type="term" value="F:extracellular ligand-gated monoatomic ion channel activity"/>
    <property type="evidence" value="ECO:0007669"/>
    <property type="project" value="InterPro"/>
</dbReference>
<evidence type="ECO:0000256" key="9">
    <source>
        <dbReference type="ARBA" id="ARBA00023136"/>
    </source>
</evidence>
<keyword evidence="8" id="KW-0406">Ion transport</keyword>
<evidence type="ECO:0000256" key="1">
    <source>
        <dbReference type="ARBA" id="ARBA00004141"/>
    </source>
</evidence>
<dbReference type="InterPro" id="IPR006029">
    <property type="entry name" value="Neurotrans-gated_channel_TM"/>
</dbReference>
<name>A0A7R9KQT3_9ACAR</name>
<evidence type="ECO:0000313" key="17">
    <source>
        <dbReference type="Proteomes" id="UP000759131"/>
    </source>
</evidence>
<evidence type="ECO:0000256" key="4">
    <source>
        <dbReference type="ARBA" id="ARBA00022475"/>
    </source>
</evidence>
<proteinExistence type="predicted"/>
<dbReference type="PRINTS" id="PR00253">
    <property type="entry name" value="GABAARECEPTR"/>
</dbReference>
<accession>A0A7R9KQT3</accession>
<evidence type="ECO:0000259" key="14">
    <source>
        <dbReference type="Pfam" id="PF02931"/>
    </source>
</evidence>
<dbReference type="InterPro" id="IPR036719">
    <property type="entry name" value="Neuro-gated_channel_TM_sf"/>
</dbReference>
<evidence type="ECO:0000256" key="11">
    <source>
        <dbReference type="SAM" id="MobiDB-lite"/>
    </source>
</evidence>
<dbReference type="PANTHER" id="PTHR18945">
    <property type="entry name" value="NEUROTRANSMITTER GATED ION CHANNEL"/>
    <property type="match status" value="1"/>
</dbReference>
<organism evidence="16">
    <name type="scientific">Medioppia subpectinata</name>
    <dbReference type="NCBI Taxonomy" id="1979941"/>
    <lineage>
        <taxon>Eukaryota</taxon>
        <taxon>Metazoa</taxon>
        <taxon>Ecdysozoa</taxon>
        <taxon>Arthropoda</taxon>
        <taxon>Chelicerata</taxon>
        <taxon>Arachnida</taxon>
        <taxon>Acari</taxon>
        <taxon>Acariformes</taxon>
        <taxon>Sarcoptiformes</taxon>
        <taxon>Oribatida</taxon>
        <taxon>Brachypylina</taxon>
        <taxon>Oppioidea</taxon>
        <taxon>Oppiidae</taxon>
        <taxon>Medioppia</taxon>
    </lineage>
</organism>
<dbReference type="SUPFAM" id="SSF90112">
    <property type="entry name" value="Neurotransmitter-gated ion-channel transmembrane pore"/>
    <property type="match status" value="1"/>
</dbReference>
<sequence length="477" mass="55477">MRPALKTIVNVSVLLLTLSSPDESSVTYEIGFLMLQMWDDPRIEFRDGGRHKYLNALMHADMLWMPDTYFIKHGEFKYPLDRFDPVHIALKIFPNGSVIYVTRRNMILTCEGNLKIFPFDSPKCFFAIESISHEKDQLELRWDVRVAIKASASIKTMNAYMMRNETNKCNRKHTWRREYSCLSVLLVFSRDKAFYFSTVFVPGMVLVTSSFISFWLDVNAVPARVMIAVTTMLNFCTTTNSFRSKLPVVSDLTAMNLWDFVCMFFIYASMIEFIIVNYLHRKLPHSSRPNSGDYQSMGGQSDYYHNFRHQPNSRKQADSVLLQPDHMPISPNKDEFELKAPLVEGEDPSVVTQINHKLNRNKSMSDIHQRHSPFRPQPSATASLHDNDDRLRASVFAWLRRPQLFRATEMTSRARLARSIDHISKTAFTLLFTLFSFFYFLTYAVIKPAQLDDWIENEFEAQNDELEFNSQSPLDIH</sequence>
<dbReference type="Proteomes" id="UP000759131">
    <property type="component" value="Unassembled WGS sequence"/>
</dbReference>
<dbReference type="CDD" id="cd18987">
    <property type="entry name" value="LGIC_ECD_anion"/>
    <property type="match status" value="1"/>
</dbReference>
<evidence type="ECO:0000256" key="13">
    <source>
        <dbReference type="SAM" id="SignalP"/>
    </source>
</evidence>
<dbReference type="Gene3D" id="1.20.58.390">
    <property type="entry name" value="Neurotransmitter-gated ion-channel transmembrane domain"/>
    <property type="match status" value="1"/>
</dbReference>
<feature type="domain" description="Neurotransmitter-gated ion-channel ligand-binding" evidence="14">
    <location>
        <begin position="6"/>
        <end position="179"/>
    </location>
</feature>
<feature type="domain" description="Neurotransmitter-gated ion-channel transmembrane" evidence="15">
    <location>
        <begin position="201"/>
        <end position="440"/>
    </location>
</feature>
<feature type="signal peptide" evidence="13">
    <location>
        <begin position="1"/>
        <end position="19"/>
    </location>
</feature>
<dbReference type="OrthoDB" id="8173437at2759"/>
<keyword evidence="5 12" id="KW-0812">Transmembrane</keyword>
<feature type="region of interest" description="Disordered" evidence="11">
    <location>
        <begin position="366"/>
        <end position="385"/>
    </location>
</feature>
<dbReference type="GO" id="GO:0005254">
    <property type="term" value="F:chloride channel activity"/>
    <property type="evidence" value="ECO:0007669"/>
    <property type="project" value="UniProtKB-ARBA"/>
</dbReference>
<keyword evidence="9 12" id="KW-0472">Membrane</keyword>
<evidence type="ECO:0000256" key="2">
    <source>
        <dbReference type="ARBA" id="ARBA00004236"/>
    </source>
</evidence>
<evidence type="ECO:0000256" key="8">
    <source>
        <dbReference type="ARBA" id="ARBA00023065"/>
    </source>
</evidence>
<feature type="transmembrane region" description="Helical" evidence="12">
    <location>
        <begin position="427"/>
        <end position="446"/>
    </location>
</feature>
<evidence type="ECO:0000256" key="12">
    <source>
        <dbReference type="SAM" id="Phobius"/>
    </source>
</evidence>
<dbReference type="InterPro" id="IPR036734">
    <property type="entry name" value="Neur_chan_lig-bd_sf"/>
</dbReference>
<dbReference type="Pfam" id="PF02931">
    <property type="entry name" value="Neur_chan_LBD"/>
    <property type="match status" value="1"/>
</dbReference>
<keyword evidence="3" id="KW-0813">Transport</keyword>
<reference evidence="16" key="1">
    <citation type="submission" date="2020-11" db="EMBL/GenBank/DDBJ databases">
        <authorList>
            <person name="Tran Van P."/>
        </authorList>
    </citation>
    <scope>NUCLEOTIDE SEQUENCE</scope>
</reference>
<dbReference type="SUPFAM" id="SSF63712">
    <property type="entry name" value="Nicotinic receptor ligand binding domain-like"/>
    <property type="match status" value="1"/>
</dbReference>
<dbReference type="GO" id="GO:0004888">
    <property type="term" value="F:transmembrane signaling receptor activity"/>
    <property type="evidence" value="ECO:0007669"/>
    <property type="project" value="InterPro"/>
</dbReference>
<dbReference type="EMBL" id="OC859416">
    <property type="protein sequence ID" value="CAD7627559.1"/>
    <property type="molecule type" value="Genomic_DNA"/>
</dbReference>
<dbReference type="InterPro" id="IPR038050">
    <property type="entry name" value="Neuro_actylchol_rec"/>
</dbReference>
<feature type="transmembrane region" description="Helical" evidence="12">
    <location>
        <begin position="193"/>
        <end position="216"/>
    </location>
</feature>
<feature type="transmembrane region" description="Helical" evidence="12">
    <location>
        <begin position="257"/>
        <end position="279"/>
    </location>
</feature>
<keyword evidence="6 13" id="KW-0732">Signal</keyword>
<evidence type="ECO:0000313" key="16">
    <source>
        <dbReference type="EMBL" id="CAD7627559.1"/>
    </source>
</evidence>
<comment type="subcellular location">
    <subcellularLocation>
        <location evidence="2">Cell membrane</location>
    </subcellularLocation>
    <subcellularLocation>
        <location evidence="1">Membrane</location>
        <topology evidence="1">Multi-pass membrane protein</topology>
    </subcellularLocation>
</comment>
<evidence type="ECO:0000256" key="7">
    <source>
        <dbReference type="ARBA" id="ARBA00022989"/>
    </source>
</evidence>
<evidence type="ECO:0000256" key="5">
    <source>
        <dbReference type="ARBA" id="ARBA00022692"/>
    </source>
</evidence>
<dbReference type="InterPro" id="IPR006028">
    <property type="entry name" value="GABAA/Glycine_rcpt"/>
</dbReference>
<evidence type="ECO:0000256" key="10">
    <source>
        <dbReference type="ARBA" id="ARBA00023303"/>
    </source>
</evidence>
<feature type="chain" id="PRO_5036403411" evidence="13">
    <location>
        <begin position="20"/>
        <end position="477"/>
    </location>
</feature>
<dbReference type="InterPro" id="IPR006201">
    <property type="entry name" value="Neur_channel"/>
</dbReference>
<dbReference type="InterPro" id="IPR006202">
    <property type="entry name" value="Neur_chan_lig-bd"/>
</dbReference>
<protein>
    <submittedName>
        <fullName evidence="16">Uncharacterized protein</fullName>
    </submittedName>
</protein>
<dbReference type="AlphaFoldDB" id="A0A7R9KQT3"/>
<evidence type="ECO:0000259" key="15">
    <source>
        <dbReference type="Pfam" id="PF02932"/>
    </source>
</evidence>
<keyword evidence="4" id="KW-1003">Cell membrane</keyword>
<keyword evidence="7 12" id="KW-1133">Transmembrane helix</keyword>
<dbReference type="Gene3D" id="2.70.170.10">
    <property type="entry name" value="Neurotransmitter-gated ion-channel ligand-binding domain"/>
    <property type="match status" value="1"/>
</dbReference>
<gene>
    <name evidence="16" type="ORF">OSB1V03_LOCUS7985</name>
</gene>
<keyword evidence="17" id="KW-1185">Reference proteome</keyword>
<dbReference type="GO" id="GO:0005886">
    <property type="term" value="C:plasma membrane"/>
    <property type="evidence" value="ECO:0007669"/>
    <property type="project" value="UniProtKB-SubCell"/>
</dbReference>